<protein>
    <submittedName>
        <fullName evidence="4">CBS domain-containing protein</fullName>
    </submittedName>
</protein>
<organism evidence="4 5">
    <name type="scientific">Oricola cellulosilytica</name>
    <dbReference type="NCBI Taxonomy" id="1429082"/>
    <lineage>
        <taxon>Bacteria</taxon>
        <taxon>Pseudomonadati</taxon>
        <taxon>Pseudomonadota</taxon>
        <taxon>Alphaproteobacteria</taxon>
        <taxon>Hyphomicrobiales</taxon>
        <taxon>Ahrensiaceae</taxon>
        <taxon>Oricola</taxon>
    </lineage>
</organism>
<comment type="caution">
    <text evidence="4">The sequence shown here is derived from an EMBL/GenBank/DDBJ whole genome shotgun (WGS) entry which is preliminary data.</text>
</comment>
<proteinExistence type="predicted"/>
<dbReference type="OrthoDB" id="9807125at2"/>
<dbReference type="CDD" id="cd04623">
    <property type="entry name" value="CBS_pair_bac_euk"/>
    <property type="match status" value="1"/>
</dbReference>
<dbReference type="Gene3D" id="3.10.580.10">
    <property type="entry name" value="CBS-domain"/>
    <property type="match status" value="1"/>
</dbReference>
<keyword evidence="5" id="KW-1185">Reference proteome</keyword>
<feature type="domain" description="CBS" evidence="3">
    <location>
        <begin position="76"/>
        <end position="131"/>
    </location>
</feature>
<evidence type="ECO:0000313" key="4">
    <source>
        <dbReference type="EMBL" id="TCD14585.1"/>
    </source>
</evidence>
<dbReference type="InterPro" id="IPR000644">
    <property type="entry name" value="CBS_dom"/>
</dbReference>
<dbReference type="InterPro" id="IPR051257">
    <property type="entry name" value="Diverse_CBS-Domain"/>
</dbReference>
<dbReference type="InterPro" id="IPR044725">
    <property type="entry name" value="CBSX3_CBS_dom"/>
</dbReference>
<dbReference type="InterPro" id="IPR046342">
    <property type="entry name" value="CBS_dom_sf"/>
</dbReference>
<evidence type="ECO:0000259" key="3">
    <source>
        <dbReference type="PROSITE" id="PS51371"/>
    </source>
</evidence>
<evidence type="ECO:0000256" key="2">
    <source>
        <dbReference type="PROSITE-ProRule" id="PRU00703"/>
    </source>
</evidence>
<name>A0A4R0PEG4_9HYPH</name>
<dbReference type="Proteomes" id="UP000291301">
    <property type="component" value="Unassembled WGS sequence"/>
</dbReference>
<dbReference type="PANTHER" id="PTHR43080:SF2">
    <property type="entry name" value="CBS DOMAIN-CONTAINING PROTEIN"/>
    <property type="match status" value="1"/>
</dbReference>
<dbReference type="PROSITE" id="PS51371">
    <property type="entry name" value="CBS"/>
    <property type="match status" value="2"/>
</dbReference>
<gene>
    <name evidence="4" type="ORF">E0D97_11090</name>
</gene>
<sequence length="143" mass="15858">MMVKHILADKGQDVFTLRPDATIMDALSSLAEHNVGALIVTDADMAVKGILSERDIVRAISRHGRAALDRSVAELMTSKVRTCTEESTVPELMETMTTGRFRHLPVERDGRLIGVVSIGDIVKRRIQEIEREAEEIRSYIASA</sequence>
<dbReference type="SUPFAM" id="SSF54631">
    <property type="entry name" value="CBS-domain pair"/>
    <property type="match status" value="1"/>
</dbReference>
<dbReference type="AlphaFoldDB" id="A0A4R0PEG4"/>
<accession>A0A4R0PEG4</accession>
<dbReference type="SMART" id="SM00116">
    <property type="entry name" value="CBS"/>
    <property type="match status" value="2"/>
</dbReference>
<dbReference type="PANTHER" id="PTHR43080">
    <property type="entry name" value="CBS DOMAIN-CONTAINING PROTEIN CBSX3, MITOCHONDRIAL"/>
    <property type="match status" value="1"/>
</dbReference>
<reference evidence="4 5" key="1">
    <citation type="journal article" date="2015" name="Antonie Van Leeuwenhoek">
        <title>Oricola cellulosilytica gen. nov., sp. nov., a cellulose-degrading bacterium of the family Phyllobacteriaceae isolated from surface seashore water, and emended descriptions of Mesorhizobium loti and Phyllobacterium myrsinacearum.</title>
        <authorList>
            <person name="Hameed A."/>
            <person name="Shahina M."/>
            <person name="Lai W.A."/>
            <person name="Lin S.Y."/>
            <person name="Young L.S."/>
            <person name="Liu Y.C."/>
            <person name="Hsu Y.H."/>
            <person name="Young C.C."/>
        </authorList>
    </citation>
    <scope>NUCLEOTIDE SEQUENCE [LARGE SCALE GENOMIC DNA]</scope>
    <source>
        <strain evidence="4 5">KCTC 52183</strain>
    </source>
</reference>
<evidence type="ECO:0000313" key="5">
    <source>
        <dbReference type="Proteomes" id="UP000291301"/>
    </source>
</evidence>
<dbReference type="Pfam" id="PF00571">
    <property type="entry name" value="CBS"/>
    <property type="match status" value="2"/>
</dbReference>
<feature type="domain" description="CBS" evidence="3">
    <location>
        <begin position="8"/>
        <end position="68"/>
    </location>
</feature>
<evidence type="ECO:0000256" key="1">
    <source>
        <dbReference type="ARBA" id="ARBA00023122"/>
    </source>
</evidence>
<dbReference type="EMBL" id="SJST01000003">
    <property type="protein sequence ID" value="TCD14585.1"/>
    <property type="molecule type" value="Genomic_DNA"/>
</dbReference>
<keyword evidence="1 2" id="KW-0129">CBS domain</keyword>
<dbReference type="RefSeq" id="WP_131568759.1">
    <property type="nucleotide sequence ID" value="NZ_JAINFK010000009.1"/>
</dbReference>